<accession>A0A9W6SIP5</accession>
<evidence type="ECO:0000313" key="2">
    <source>
        <dbReference type="EMBL" id="GLZ76547.1"/>
    </source>
</evidence>
<dbReference type="Proteomes" id="UP001165079">
    <property type="component" value="Unassembled WGS sequence"/>
</dbReference>
<reference evidence="2" key="1">
    <citation type="submission" date="2023-03" db="EMBL/GenBank/DDBJ databases">
        <title>Actinorhabdospora filicis NBRC 111898.</title>
        <authorList>
            <person name="Ichikawa N."/>
            <person name="Sato H."/>
            <person name="Tonouchi N."/>
        </authorList>
    </citation>
    <scope>NUCLEOTIDE SEQUENCE</scope>
    <source>
        <strain evidence="2">NBRC 111898</strain>
    </source>
</reference>
<name>A0A9W6SIP5_9ACTN</name>
<proteinExistence type="predicted"/>
<dbReference type="EMBL" id="BSTX01000001">
    <property type="protein sequence ID" value="GLZ76547.1"/>
    <property type="molecule type" value="Genomic_DNA"/>
</dbReference>
<dbReference type="Gene3D" id="1.10.101.10">
    <property type="entry name" value="PGBD-like superfamily/PGBD"/>
    <property type="match status" value="1"/>
</dbReference>
<dbReference type="Gene3D" id="2.40.420.20">
    <property type="match status" value="1"/>
</dbReference>
<dbReference type="AlphaFoldDB" id="A0A9W6SIP5"/>
<keyword evidence="3" id="KW-1185">Reference proteome</keyword>
<feature type="region of interest" description="Disordered" evidence="1">
    <location>
        <begin position="175"/>
        <end position="194"/>
    </location>
</feature>
<protein>
    <recommendedName>
        <fullName evidence="4">Peptidoglycan binding protein</fullName>
    </recommendedName>
</protein>
<feature type="region of interest" description="Disordered" evidence="1">
    <location>
        <begin position="263"/>
        <end position="302"/>
    </location>
</feature>
<feature type="region of interest" description="Disordered" evidence="1">
    <location>
        <begin position="36"/>
        <end position="55"/>
    </location>
</feature>
<dbReference type="RefSeq" id="WP_285661724.1">
    <property type="nucleotide sequence ID" value="NZ_BSTX01000001.1"/>
</dbReference>
<evidence type="ECO:0008006" key="4">
    <source>
        <dbReference type="Google" id="ProtNLM"/>
    </source>
</evidence>
<comment type="caution">
    <text evidence="2">The sequence shown here is derived from an EMBL/GenBank/DDBJ whole genome shotgun (WGS) entry which is preliminary data.</text>
</comment>
<evidence type="ECO:0000256" key="1">
    <source>
        <dbReference type="SAM" id="MobiDB-lite"/>
    </source>
</evidence>
<sequence length="404" mass="41620">MKITRARVVIALLSVGLIVSSGVAVWAASKARTPAQVSAEAGEPEPSTITATVQKGPLASSRKFDGELSREVSLSVKAPAGASGGPAPICTFLPKKAGDEIRSGQALIEISGRPIIVLTGEFPAFRDMKEGDKGRDVSQFQKALAAKYGTPVTGTFDARTAADTKRLYSDLGYANATADGEQGPADPESGQPKAAPKIVSVPAAELLYAKSLPATVGKINAEVGLPAKDTIATLVGGAWRVSVPLKDGAKGLDNLPEGARLTFGEGPLEDKGTKLLGIGKPPAEDKPEGEENKGDPWGQPQGAADIATFAVDGKDLPDKPKVGAAQSVVVEFKTSPPEAVVVPVSALWRKAGADVVTVVDAKGERHDVAVTVHLNQEGLCAVTPKEGQLPVGAKVVVAERSAKK</sequence>
<gene>
    <name evidence="2" type="ORF">Afil01_13540</name>
</gene>
<organism evidence="2 3">
    <name type="scientific">Actinorhabdospora filicis</name>
    <dbReference type="NCBI Taxonomy" id="1785913"/>
    <lineage>
        <taxon>Bacteria</taxon>
        <taxon>Bacillati</taxon>
        <taxon>Actinomycetota</taxon>
        <taxon>Actinomycetes</taxon>
        <taxon>Micromonosporales</taxon>
        <taxon>Micromonosporaceae</taxon>
        <taxon>Actinorhabdospora</taxon>
    </lineage>
</organism>
<evidence type="ECO:0000313" key="3">
    <source>
        <dbReference type="Proteomes" id="UP001165079"/>
    </source>
</evidence>
<feature type="compositionally biased region" description="Basic and acidic residues" evidence="1">
    <location>
        <begin position="282"/>
        <end position="294"/>
    </location>
</feature>
<dbReference type="InterPro" id="IPR036366">
    <property type="entry name" value="PGBDSf"/>
</dbReference>